<dbReference type="PROSITE" id="PS51779">
    <property type="entry name" value="POTRA"/>
    <property type="match status" value="1"/>
</dbReference>
<dbReference type="InterPro" id="IPR013685">
    <property type="entry name" value="POTRA_FtsQ_type"/>
</dbReference>
<feature type="region of interest" description="Disordered" evidence="9">
    <location>
        <begin position="316"/>
        <end position="350"/>
    </location>
</feature>
<evidence type="ECO:0000256" key="1">
    <source>
        <dbReference type="ARBA" id="ARBA00004370"/>
    </source>
</evidence>
<gene>
    <name evidence="11" type="primary">ftsQ</name>
    <name evidence="8" type="synonym">divIB</name>
    <name evidence="11" type="ORF">LACPI_1996</name>
</gene>
<evidence type="ECO:0000256" key="8">
    <source>
        <dbReference type="HAMAP-Rule" id="MF_00912"/>
    </source>
</evidence>
<organism evidence="11 12">
    <name type="scientific">Pseudolactococcus piscium MKFS47</name>
    <dbReference type="NCBI Taxonomy" id="297352"/>
    <lineage>
        <taxon>Bacteria</taxon>
        <taxon>Bacillati</taxon>
        <taxon>Bacillota</taxon>
        <taxon>Bacilli</taxon>
        <taxon>Lactobacillales</taxon>
        <taxon>Streptococcaceae</taxon>
        <taxon>Pseudolactococcus</taxon>
    </lineage>
</organism>
<comment type="function">
    <text evidence="8">Cell division protein that may be involved in stabilizing or promoting the assembly of the division complex.</text>
</comment>
<evidence type="ECO:0000256" key="5">
    <source>
        <dbReference type="ARBA" id="ARBA00022989"/>
    </source>
</evidence>
<dbReference type="Pfam" id="PF03799">
    <property type="entry name" value="FtsQ_DivIB_C"/>
    <property type="match status" value="1"/>
</dbReference>
<proteinExistence type="inferred from homology"/>
<dbReference type="GO" id="GO:0005886">
    <property type="term" value="C:plasma membrane"/>
    <property type="evidence" value="ECO:0007669"/>
    <property type="project" value="UniProtKB-SubCell"/>
</dbReference>
<dbReference type="RefSeq" id="WP_050703046.1">
    <property type="nucleotide sequence ID" value="NZ_LN774769.1"/>
</dbReference>
<dbReference type="InterPro" id="IPR005548">
    <property type="entry name" value="Cell_div_FtsQ/DivIB_C"/>
</dbReference>
<feature type="domain" description="POTRA" evidence="10">
    <location>
        <begin position="114"/>
        <end position="185"/>
    </location>
</feature>
<dbReference type="Proteomes" id="UP000033166">
    <property type="component" value="Chromosome I"/>
</dbReference>
<dbReference type="InterPro" id="IPR034746">
    <property type="entry name" value="POTRA"/>
</dbReference>
<dbReference type="InterPro" id="IPR026580">
    <property type="entry name" value="DivIB"/>
</dbReference>
<dbReference type="GO" id="GO:0032153">
    <property type="term" value="C:cell division site"/>
    <property type="evidence" value="ECO:0007669"/>
    <property type="project" value="UniProtKB-UniRule"/>
</dbReference>
<protein>
    <recommendedName>
        <fullName evidence="8">Cell division protein DivIB</fullName>
    </recommendedName>
</protein>
<evidence type="ECO:0000256" key="2">
    <source>
        <dbReference type="ARBA" id="ARBA00022475"/>
    </source>
</evidence>
<sequence length="350" mass="38552">MADKDKDKQAELTPWQKQHAAFEKKKAAEAAKQAREERRQKQPIKAVSVVEKYDAIAVTTPDKQPKQSLLAKFKAGLKSNESKPMLDVLGKMWPFLLVFILILLGSSYVVSPLSKIGSFKTTGNVHESTKQIAAATSIKTGDHVWKIVKAKQTISSQITKAFPRVKSASISLQLPNHFTAKITEYGESIYLKTGATYQIALSDGTLLTSEVVDPQKLKAIPVLEGFNEKEVKQFVKAYETLTSDTKAQMTTVTKVPTKATTDFIAIEMKDGNQVRVPLSQMADKLPYYKTVAQSITEASVVDMEAGIYAKPKAAYQKELDDQADKDKKSDKSSADSADAKNSTSHTEKSE</sequence>
<dbReference type="Gene3D" id="3.40.50.10960">
    <property type="match status" value="1"/>
</dbReference>
<evidence type="ECO:0000259" key="10">
    <source>
        <dbReference type="PROSITE" id="PS51779"/>
    </source>
</evidence>
<feature type="compositionally biased region" description="Basic and acidic residues" evidence="9">
    <location>
        <begin position="20"/>
        <end position="40"/>
    </location>
</feature>
<evidence type="ECO:0000256" key="3">
    <source>
        <dbReference type="ARBA" id="ARBA00022618"/>
    </source>
</evidence>
<feature type="compositionally biased region" description="Basic and acidic residues" evidence="9">
    <location>
        <begin position="1"/>
        <end position="10"/>
    </location>
</feature>
<keyword evidence="7 8" id="KW-0131">Cell cycle</keyword>
<dbReference type="GO" id="GO:0043093">
    <property type="term" value="P:FtsZ-dependent cytokinesis"/>
    <property type="evidence" value="ECO:0007669"/>
    <property type="project" value="UniProtKB-UniRule"/>
</dbReference>
<comment type="similarity">
    <text evidence="8">Belongs to the FtsQ/DivIB family. DivIB subfamily.</text>
</comment>
<feature type="transmembrane region" description="Helical" evidence="8">
    <location>
        <begin position="92"/>
        <end position="110"/>
    </location>
</feature>
<evidence type="ECO:0000313" key="11">
    <source>
        <dbReference type="EMBL" id="CEN29196.1"/>
    </source>
</evidence>
<dbReference type="PANTHER" id="PTHR37820">
    <property type="entry name" value="CELL DIVISION PROTEIN DIVIB"/>
    <property type="match status" value="1"/>
</dbReference>
<comment type="subcellular location">
    <subcellularLocation>
        <location evidence="8">Cell membrane</location>
        <topology evidence="8">Single-pass type II membrane protein</topology>
    </subcellularLocation>
    <subcellularLocation>
        <location evidence="1">Membrane</location>
    </subcellularLocation>
    <text evidence="8">Localizes to the division septum.</text>
</comment>
<dbReference type="KEGG" id="lpk:LACPI_1996"/>
<dbReference type="EMBL" id="LN774769">
    <property type="protein sequence ID" value="CEN29196.1"/>
    <property type="molecule type" value="Genomic_DNA"/>
</dbReference>
<dbReference type="HOGENOM" id="CLU_046278_1_1_9"/>
<feature type="region of interest" description="Disordered" evidence="9">
    <location>
        <begin position="1"/>
        <end position="43"/>
    </location>
</feature>
<keyword evidence="2 8" id="KW-1003">Cell membrane</keyword>
<name>A0A0D6DZJ2_9LACT</name>
<dbReference type="PANTHER" id="PTHR37820:SF1">
    <property type="entry name" value="CELL DIVISION PROTEIN FTSQ"/>
    <property type="match status" value="1"/>
</dbReference>
<evidence type="ECO:0000256" key="4">
    <source>
        <dbReference type="ARBA" id="ARBA00022692"/>
    </source>
</evidence>
<keyword evidence="5 8" id="KW-1133">Transmembrane helix</keyword>
<evidence type="ECO:0000313" key="12">
    <source>
        <dbReference type="Proteomes" id="UP000033166"/>
    </source>
</evidence>
<dbReference type="AlphaFoldDB" id="A0A0D6DZJ2"/>
<keyword evidence="6 8" id="KW-0472">Membrane</keyword>
<feature type="compositionally biased region" description="Basic and acidic residues" evidence="9">
    <location>
        <begin position="316"/>
        <end position="333"/>
    </location>
</feature>
<dbReference type="HAMAP" id="MF_00912">
    <property type="entry name" value="DivIB"/>
    <property type="match status" value="1"/>
</dbReference>
<reference evidence="12" key="1">
    <citation type="submission" date="2015-01" db="EMBL/GenBank/DDBJ databases">
        <authorList>
            <person name="Andreevskaya M."/>
        </authorList>
    </citation>
    <scope>NUCLEOTIDE SEQUENCE [LARGE SCALE GENOMIC DNA]</scope>
    <source>
        <strain evidence="12">MKFS47</strain>
    </source>
</reference>
<dbReference type="Pfam" id="PF08478">
    <property type="entry name" value="POTRA_1"/>
    <property type="match status" value="1"/>
</dbReference>
<evidence type="ECO:0000256" key="6">
    <source>
        <dbReference type="ARBA" id="ARBA00023136"/>
    </source>
</evidence>
<keyword evidence="4 8" id="KW-0812">Transmembrane</keyword>
<accession>A0A0D6DZJ2</accession>
<evidence type="ECO:0000256" key="9">
    <source>
        <dbReference type="SAM" id="MobiDB-lite"/>
    </source>
</evidence>
<evidence type="ECO:0000256" key="7">
    <source>
        <dbReference type="ARBA" id="ARBA00023306"/>
    </source>
</evidence>
<dbReference type="STRING" id="1364.LP2241_50337"/>
<keyword evidence="3 8" id="KW-0132">Cell division</keyword>
<dbReference type="InterPro" id="IPR050487">
    <property type="entry name" value="FtsQ_DivIB"/>
</dbReference>